<gene>
    <name evidence="1" type="ORF">ASPACDRAFT_61843</name>
</gene>
<protein>
    <recommendedName>
        <fullName evidence="3">Coenzyme Q-binding protein COQ10 START domain-containing protein</fullName>
    </recommendedName>
</protein>
<accession>A0A1L9WQ67</accession>
<dbReference type="EMBL" id="KV878980">
    <property type="protein sequence ID" value="OJJ98324.1"/>
    <property type="molecule type" value="Genomic_DNA"/>
</dbReference>
<dbReference type="VEuPathDB" id="FungiDB:ASPACDRAFT_61843"/>
<dbReference type="OrthoDB" id="509124at2759"/>
<dbReference type="RefSeq" id="XP_020054664.1">
    <property type="nucleotide sequence ID" value="XM_020203711.1"/>
</dbReference>
<name>A0A1L9WQ67_ASPA1</name>
<dbReference type="Gene3D" id="3.30.530.20">
    <property type="match status" value="1"/>
</dbReference>
<dbReference type="SUPFAM" id="SSF55961">
    <property type="entry name" value="Bet v1-like"/>
    <property type="match status" value="1"/>
</dbReference>
<organism evidence="1 2">
    <name type="scientific">Aspergillus aculeatus (strain ATCC 16872 / CBS 172.66 / WB 5094)</name>
    <dbReference type="NCBI Taxonomy" id="690307"/>
    <lineage>
        <taxon>Eukaryota</taxon>
        <taxon>Fungi</taxon>
        <taxon>Dikarya</taxon>
        <taxon>Ascomycota</taxon>
        <taxon>Pezizomycotina</taxon>
        <taxon>Eurotiomycetes</taxon>
        <taxon>Eurotiomycetidae</taxon>
        <taxon>Eurotiales</taxon>
        <taxon>Aspergillaceae</taxon>
        <taxon>Aspergillus</taxon>
        <taxon>Aspergillus subgen. Circumdati</taxon>
    </lineage>
</organism>
<dbReference type="AlphaFoldDB" id="A0A1L9WQ67"/>
<evidence type="ECO:0000313" key="1">
    <source>
        <dbReference type="EMBL" id="OJJ98324.1"/>
    </source>
</evidence>
<keyword evidence="2" id="KW-1185">Reference proteome</keyword>
<dbReference type="CDD" id="cd07822">
    <property type="entry name" value="SRPBCC_4"/>
    <property type="match status" value="1"/>
</dbReference>
<dbReference type="InterPro" id="IPR023393">
    <property type="entry name" value="START-like_dom_sf"/>
</dbReference>
<evidence type="ECO:0000313" key="2">
    <source>
        <dbReference type="Proteomes" id="UP000184546"/>
    </source>
</evidence>
<sequence>MSSRLDPTTLDLSTKSIPARESRGTYLSSTVTRAPATEAWNAVVNTGTWSTWNTFCPGATIRAQPDQRQSTRLQLGTKMTIHLNWNPRGPKTKPADVALVVTEFDPPKDGRQTPARIAWATDPSGKGLPAWLLYAERVHEFHEFMEESANGEPKGNGHQRVTQVVSWESQRGLLAYVVKWFMGKKFRACLQLQAEDLTSFVEKGRESKGER</sequence>
<reference evidence="2" key="1">
    <citation type="journal article" date="2017" name="Genome Biol.">
        <title>Comparative genomics reveals high biological diversity and specific adaptations in the industrially and medically important fungal genus Aspergillus.</title>
        <authorList>
            <person name="de Vries R.P."/>
            <person name="Riley R."/>
            <person name="Wiebenga A."/>
            <person name="Aguilar-Osorio G."/>
            <person name="Amillis S."/>
            <person name="Uchima C.A."/>
            <person name="Anderluh G."/>
            <person name="Asadollahi M."/>
            <person name="Askin M."/>
            <person name="Barry K."/>
            <person name="Battaglia E."/>
            <person name="Bayram O."/>
            <person name="Benocci T."/>
            <person name="Braus-Stromeyer S.A."/>
            <person name="Caldana C."/>
            <person name="Canovas D."/>
            <person name="Cerqueira G.C."/>
            <person name="Chen F."/>
            <person name="Chen W."/>
            <person name="Choi C."/>
            <person name="Clum A."/>
            <person name="Dos Santos R.A."/>
            <person name="Damasio A.R."/>
            <person name="Diallinas G."/>
            <person name="Emri T."/>
            <person name="Fekete E."/>
            <person name="Flipphi M."/>
            <person name="Freyberg S."/>
            <person name="Gallo A."/>
            <person name="Gournas C."/>
            <person name="Habgood R."/>
            <person name="Hainaut M."/>
            <person name="Harispe M.L."/>
            <person name="Henrissat B."/>
            <person name="Hilden K.S."/>
            <person name="Hope R."/>
            <person name="Hossain A."/>
            <person name="Karabika E."/>
            <person name="Karaffa L."/>
            <person name="Karanyi Z."/>
            <person name="Krasevec N."/>
            <person name="Kuo A."/>
            <person name="Kusch H."/>
            <person name="LaButti K."/>
            <person name="Lagendijk E.L."/>
            <person name="Lapidus A."/>
            <person name="Levasseur A."/>
            <person name="Lindquist E."/>
            <person name="Lipzen A."/>
            <person name="Logrieco A.F."/>
            <person name="MacCabe A."/>
            <person name="Maekelae M.R."/>
            <person name="Malavazi I."/>
            <person name="Melin P."/>
            <person name="Meyer V."/>
            <person name="Mielnichuk N."/>
            <person name="Miskei M."/>
            <person name="Molnar A.P."/>
            <person name="Mule G."/>
            <person name="Ngan C.Y."/>
            <person name="Orejas M."/>
            <person name="Orosz E."/>
            <person name="Ouedraogo J.P."/>
            <person name="Overkamp K.M."/>
            <person name="Park H.-S."/>
            <person name="Perrone G."/>
            <person name="Piumi F."/>
            <person name="Punt P.J."/>
            <person name="Ram A.F."/>
            <person name="Ramon A."/>
            <person name="Rauscher S."/>
            <person name="Record E."/>
            <person name="Riano-Pachon D.M."/>
            <person name="Robert V."/>
            <person name="Roehrig J."/>
            <person name="Ruller R."/>
            <person name="Salamov A."/>
            <person name="Salih N.S."/>
            <person name="Samson R.A."/>
            <person name="Sandor E."/>
            <person name="Sanguinetti M."/>
            <person name="Schuetze T."/>
            <person name="Sepcic K."/>
            <person name="Shelest E."/>
            <person name="Sherlock G."/>
            <person name="Sophianopoulou V."/>
            <person name="Squina F.M."/>
            <person name="Sun H."/>
            <person name="Susca A."/>
            <person name="Todd R.B."/>
            <person name="Tsang A."/>
            <person name="Unkles S.E."/>
            <person name="van de Wiele N."/>
            <person name="van Rossen-Uffink D."/>
            <person name="Oliveira J.V."/>
            <person name="Vesth T.C."/>
            <person name="Visser J."/>
            <person name="Yu J.-H."/>
            <person name="Zhou M."/>
            <person name="Andersen M.R."/>
            <person name="Archer D.B."/>
            <person name="Baker S.E."/>
            <person name="Benoit I."/>
            <person name="Brakhage A.A."/>
            <person name="Braus G.H."/>
            <person name="Fischer R."/>
            <person name="Frisvad J.C."/>
            <person name="Goldman G.H."/>
            <person name="Houbraken J."/>
            <person name="Oakley B."/>
            <person name="Pocsi I."/>
            <person name="Scazzocchio C."/>
            <person name="Seiboth B."/>
            <person name="vanKuyk P.A."/>
            <person name="Wortman J."/>
            <person name="Dyer P.S."/>
            <person name="Grigoriev I.V."/>
        </authorList>
    </citation>
    <scope>NUCLEOTIDE SEQUENCE [LARGE SCALE GENOMIC DNA]</scope>
    <source>
        <strain evidence="2">ATCC 16872 / CBS 172.66 / WB 5094</strain>
    </source>
</reference>
<proteinExistence type="predicted"/>
<dbReference type="OMA" id="GNFRIAW"/>
<dbReference type="Proteomes" id="UP000184546">
    <property type="component" value="Unassembled WGS sequence"/>
</dbReference>
<evidence type="ECO:0008006" key="3">
    <source>
        <dbReference type="Google" id="ProtNLM"/>
    </source>
</evidence>
<dbReference type="GeneID" id="30977525"/>